<dbReference type="AlphaFoldDB" id="A0A6B1DX99"/>
<comment type="caution">
    <text evidence="1">The sequence shown here is derived from an EMBL/GenBank/DDBJ whole genome shotgun (WGS) entry which is preliminary data.</text>
</comment>
<organism evidence="1">
    <name type="scientific">Caldilineaceae bacterium SB0662_bin_9</name>
    <dbReference type="NCBI Taxonomy" id="2605258"/>
    <lineage>
        <taxon>Bacteria</taxon>
        <taxon>Bacillati</taxon>
        <taxon>Chloroflexota</taxon>
        <taxon>Caldilineae</taxon>
        <taxon>Caldilineales</taxon>
        <taxon>Caldilineaceae</taxon>
    </lineage>
</organism>
<gene>
    <name evidence="1" type="ORF">F4Y08_14640</name>
</gene>
<accession>A0A6B1DX99</accession>
<protein>
    <submittedName>
        <fullName evidence="1">Uncharacterized protein</fullName>
    </submittedName>
</protein>
<reference evidence="1" key="1">
    <citation type="submission" date="2019-09" db="EMBL/GenBank/DDBJ databases">
        <title>Characterisation of the sponge microbiome using genome-centric metagenomics.</title>
        <authorList>
            <person name="Engelberts J.P."/>
            <person name="Robbins S.J."/>
            <person name="De Goeij J.M."/>
            <person name="Aranda M."/>
            <person name="Bell S.C."/>
            <person name="Webster N.S."/>
        </authorList>
    </citation>
    <scope>NUCLEOTIDE SEQUENCE</scope>
    <source>
        <strain evidence="1">SB0662_bin_9</strain>
    </source>
</reference>
<sequence>MTMFKGTNLRGLVLMTLLALIMISDAGFASGDLFKDYQGCPVKTRLSDGTISNLTLARDADEENKLHVSWTTTAPATWQLGPQAHNTVMAVILDDGNKHHTRNLRLGTHKTTFDKVRTGAEVTVQIALVTNVADDAYVISNIVQKDIHQSLTEPAFFTGWRRVSAEDNAAEDPTKEFVLTSTAVGAGRMYYIGYNENFSNYRSTDDDLETQPLTPRFRIGLVHAATEDGAMRDTVDFDAYIIRITDEDGDMVPEGNEVSTMASDYGTTDYTIPGGGDISARTLQTDNKLFVYDLTDAFALQDDGTYDDDTLAGYALSNVRIIDGVTMSLAMHNVIDVTNHRNGQLEPDAVPASMVRVNALGAAGTAAVGDLFAEPPNEHRDFPDDIIASDTSYTITTWAINDLDEVISPVATLKVRSIDTFHSPVTGFQDYLLTAPVNLDDLTTVQFTVLLE</sequence>
<name>A0A6B1DX99_9CHLR</name>
<dbReference type="EMBL" id="VXPY01000101">
    <property type="protein sequence ID" value="MYD91547.1"/>
    <property type="molecule type" value="Genomic_DNA"/>
</dbReference>
<evidence type="ECO:0000313" key="1">
    <source>
        <dbReference type="EMBL" id="MYD91547.1"/>
    </source>
</evidence>
<proteinExistence type="predicted"/>